<evidence type="ECO:0000313" key="2">
    <source>
        <dbReference type="Proteomes" id="UP000006512"/>
    </source>
</evidence>
<protein>
    <submittedName>
        <fullName evidence="1">Uncharacterized protein</fullName>
    </submittedName>
</protein>
<organism evidence="1 2">
    <name type="scientific">Asticcacaulis biprosthecium C19</name>
    <dbReference type="NCBI Taxonomy" id="715226"/>
    <lineage>
        <taxon>Bacteria</taxon>
        <taxon>Pseudomonadati</taxon>
        <taxon>Pseudomonadota</taxon>
        <taxon>Alphaproteobacteria</taxon>
        <taxon>Caulobacterales</taxon>
        <taxon>Caulobacteraceae</taxon>
        <taxon>Asticcacaulis</taxon>
    </lineage>
</organism>
<dbReference type="STRING" id="715226.ABI_01250"/>
<reference evidence="2" key="1">
    <citation type="submission" date="2011-03" db="EMBL/GenBank/DDBJ databases">
        <title>Draft genome sequence of Brevundimonas diminuta.</title>
        <authorList>
            <person name="Brown P.J.B."/>
            <person name="Buechlein A."/>
            <person name="Hemmerich C."/>
            <person name="Brun Y.V."/>
        </authorList>
    </citation>
    <scope>NUCLEOTIDE SEQUENCE [LARGE SCALE GENOMIC DNA]</scope>
    <source>
        <strain evidence="2">C19</strain>
    </source>
</reference>
<dbReference type="HOGENOM" id="CLU_3339378_0_0_5"/>
<dbReference type="AlphaFoldDB" id="F4QHY4"/>
<dbReference type="Proteomes" id="UP000006512">
    <property type="component" value="Unassembled WGS sequence"/>
</dbReference>
<evidence type="ECO:0000313" key="1">
    <source>
        <dbReference type="EMBL" id="EGF91695.1"/>
    </source>
</evidence>
<dbReference type="EMBL" id="GL883077">
    <property type="protein sequence ID" value="EGF91695.1"/>
    <property type="molecule type" value="Genomic_DNA"/>
</dbReference>
<name>F4QHY4_9CAUL</name>
<keyword evidence="2" id="KW-1185">Reference proteome</keyword>
<sequence>MILLSRICKRRHTSANDHIKMNFGYALSAAAPALPRG</sequence>
<proteinExistence type="predicted"/>
<gene>
    <name evidence="1" type="ORF">ABI_01250</name>
</gene>
<accession>F4QHY4</accession>